<sequence>MSFGSGDPNDIPDLIIAVNQPEKHGSGLDAYVSYNVVTKTTRTAFDAAEYSVRRRYQDFLWLHTRLTENFPLVIIPPLPEKQVLKRLDRFTPEFIHLRQLALEKFLVRVAKHEKLTNCDELKTFLTAKAWELTSAKKQTSGLINKVGGRIEQVKNYASSIKIKNRNMDFVLMHDYVVNLSEKLTQIDRISQRISKDQSDLMDQQSEYAPVFLNWANSEHRLADSLTALSKCVDKNNKALKELVESRDEKFGENLHEYVLFTESIKTTLRKRDRIQVQHDQLVEQVARKTENKRRLNKQVDASGEKMRDADDTVKAEYDKWNETKRSDLKATFIDFADRNIVYFQKVSQIG</sequence>
<dbReference type="SUPFAM" id="SSF103657">
    <property type="entry name" value="BAR/IMD domain-like"/>
    <property type="match status" value="1"/>
</dbReference>
<organism evidence="9 10">
    <name type="scientific">Trichoplax adhaerens</name>
    <name type="common">Trichoplax reptans</name>
    <dbReference type="NCBI Taxonomy" id="10228"/>
    <lineage>
        <taxon>Eukaryota</taxon>
        <taxon>Metazoa</taxon>
        <taxon>Placozoa</taxon>
        <taxon>Uniplacotomia</taxon>
        <taxon>Trichoplacea</taxon>
        <taxon>Trichoplacidae</taxon>
        <taxon>Trichoplax</taxon>
    </lineage>
</organism>
<dbReference type="GeneID" id="6756665"/>
<dbReference type="PROSITE" id="PS50195">
    <property type="entry name" value="PX"/>
    <property type="match status" value="1"/>
</dbReference>
<dbReference type="PANTHER" id="PTHR45949:SF2">
    <property type="entry name" value="SORTING NEXIN-4"/>
    <property type="match status" value="1"/>
</dbReference>
<dbReference type="OrthoDB" id="205639at2759"/>
<reference evidence="9 10" key="1">
    <citation type="journal article" date="2008" name="Nature">
        <title>The Trichoplax genome and the nature of placozoans.</title>
        <authorList>
            <person name="Srivastava M."/>
            <person name="Begovic E."/>
            <person name="Chapman J."/>
            <person name="Putnam N.H."/>
            <person name="Hellsten U."/>
            <person name="Kawashima T."/>
            <person name="Kuo A."/>
            <person name="Mitros T."/>
            <person name="Salamov A."/>
            <person name="Carpenter M.L."/>
            <person name="Signorovitch A.Y."/>
            <person name="Moreno M.A."/>
            <person name="Kamm K."/>
            <person name="Grimwood J."/>
            <person name="Schmutz J."/>
            <person name="Shapiro H."/>
            <person name="Grigoriev I.V."/>
            <person name="Buss L.W."/>
            <person name="Schierwater B."/>
            <person name="Dellaporta S.L."/>
            <person name="Rokhsar D.S."/>
        </authorList>
    </citation>
    <scope>NUCLEOTIDE SEQUENCE [LARGE SCALE GENOMIC DNA]</scope>
    <source>
        <strain evidence="9 10">Grell-BS-1999</strain>
    </source>
</reference>
<name>B3S4Z3_TRIAD</name>
<keyword evidence="10" id="KW-1185">Reference proteome</keyword>
<evidence type="ECO:0000256" key="5">
    <source>
        <dbReference type="ARBA" id="ARBA00022490"/>
    </source>
</evidence>
<keyword evidence="6" id="KW-0446">Lipid-binding</keyword>
<keyword evidence="7" id="KW-0472">Membrane</keyword>
<dbReference type="KEGG" id="tad:TRIADDRAFT_29364"/>
<evidence type="ECO:0000256" key="4">
    <source>
        <dbReference type="ARBA" id="ARBA00022448"/>
    </source>
</evidence>
<dbReference type="InterPro" id="IPR015404">
    <property type="entry name" value="Vps5_C"/>
</dbReference>
<dbReference type="Pfam" id="PF09325">
    <property type="entry name" value="Vps5"/>
    <property type="match status" value="1"/>
</dbReference>
<keyword evidence="4" id="KW-0813">Transport</keyword>
<evidence type="ECO:0000313" key="10">
    <source>
        <dbReference type="Proteomes" id="UP000009022"/>
    </source>
</evidence>
<evidence type="ECO:0000256" key="2">
    <source>
        <dbReference type="ARBA" id="ARBA00004496"/>
    </source>
</evidence>
<dbReference type="InterPro" id="IPR027267">
    <property type="entry name" value="AH/BAR_dom_sf"/>
</dbReference>
<dbReference type="EMBL" id="DS985250">
    <property type="protein sequence ID" value="EDV22173.1"/>
    <property type="molecule type" value="Genomic_DNA"/>
</dbReference>
<dbReference type="FunCoup" id="B3S4Z3">
    <property type="interactions" value="814"/>
</dbReference>
<dbReference type="PhylomeDB" id="B3S4Z3"/>
<dbReference type="STRING" id="10228.B3S4Z3"/>
<dbReference type="Gene3D" id="1.20.1270.60">
    <property type="entry name" value="Arfaptin homology (AH) domain/BAR domain"/>
    <property type="match status" value="1"/>
</dbReference>
<gene>
    <name evidence="9" type="ORF">TRIADDRAFT_29364</name>
</gene>
<evidence type="ECO:0000256" key="7">
    <source>
        <dbReference type="ARBA" id="ARBA00023136"/>
    </source>
</evidence>
<dbReference type="SMART" id="SM00312">
    <property type="entry name" value="PX"/>
    <property type="match status" value="1"/>
</dbReference>
<dbReference type="Gene3D" id="3.30.1520.10">
    <property type="entry name" value="Phox-like domain"/>
    <property type="match status" value="1"/>
</dbReference>
<dbReference type="InterPro" id="IPR036871">
    <property type="entry name" value="PX_dom_sf"/>
</dbReference>
<dbReference type="HOGENOM" id="CLU_040655_1_0_1"/>
<comment type="similarity">
    <text evidence="3">Belongs to the sorting nexin family.</text>
</comment>
<keyword evidence="5" id="KW-0963">Cytoplasm</keyword>
<dbReference type="InterPro" id="IPR001683">
    <property type="entry name" value="PX_dom"/>
</dbReference>
<dbReference type="AlphaFoldDB" id="B3S4Z3"/>
<comment type="subcellular location">
    <subcellularLocation>
        <location evidence="2">Cytoplasm</location>
    </subcellularLocation>
    <subcellularLocation>
        <location evidence="1">Endomembrane system</location>
        <topology evidence="1">Peripheral membrane protein</topology>
    </subcellularLocation>
</comment>
<dbReference type="RefSeq" id="XP_002115328.1">
    <property type="nucleotide sequence ID" value="XM_002115292.1"/>
</dbReference>
<evidence type="ECO:0000256" key="1">
    <source>
        <dbReference type="ARBA" id="ARBA00004184"/>
    </source>
</evidence>
<dbReference type="CDD" id="cd06860">
    <property type="entry name" value="PX_SNX7_30_like"/>
    <property type="match status" value="1"/>
</dbReference>
<evidence type="ECO:0000256" key="6">
    <source>
        <dbReference type="ARBA" id="ARBA00023121"/>
    </source>
</evidence>
<dbReference type="GO" id="GO:0005769">
    <property type="term" value="C:early endosome"/>
    <property type="evidence" value="ECO:0000318"/>
    <property type="project" value="GO_Central"/>
</dbReference>
<protein>
    <recommendedName>
        <fullName evidence="8">PX domain-containing protein</fullName>
    </recommendedName>
</protein>
<dbReference type="SUPFAM" id="SSF64268">
    <property type="entry name" value="PX domain"/>
    <property type="match status" value="1"/>
</dbReference>
<evidence type="ECO:0000259" key="8">
    <source>
        <dbReference type="PROSITE" id="PS50195"/>
    </source>
</evidence>
<evidence type="ECO:0000256" key="3">
    <source>
        <dbReference type="ARBA" id="ARBA00010883"/>
    </source>
</evidence>
<dbReference type="GO" id="GO:0015031">
    <property type="term" value="P:protein transport"/>
    <property type="evidence" value="ECO:0000318"/>
    <property type="project" value="GO_Central"/>
</dbReference>
<dbReference type="GO" id="GO:0032456">
    <property type="term" value="P:endocytic recycling"/>
    <property type="evidence" value="ECO:0000318"/>
    <property type="project" value="GO_Central"/>
</dbReference>
<dbReference type="PANTHER" id="PTHR45949">
    <property type="entry name" value="SORTING NEXIN-4"/>
    <property type="match status" value="1"/>
</dbReference>
<dbReference type="eggNOG" id="KOG2273">
    <property type="taxonomic scope" value="Eukaryota"/>
</dbReference>
<dbReference type="OMA" id="XCLATWE"/>
<dbReference type="Pfam" id="PF00787">
    <property type="entry name" value="PX"/>
    <property type="match status" value="1"/>
</dbReference>
<dbReference type="GO" id="GO:0035091">
    <property type="term" value="F:phosphatidylinositol binding"/>
    <property type="evidence" value="ECO:0007669"/>
    <property type="project" value="InterPro"/>
</dbReference>
<dbReference type="GO" id="GO:0061709">
    <property type="term" value="P:reticulophagy"/>
    <property type="evidence" value="ECO:0000318"/>
    <property type="project" value="GO_Central"/>
</dbReference>
<feature type="domain" description="PX" evidence="8">
    <location>
        <begin position="12"/>
        <end position="132"/>
    </location>
</feature>
<dbReference type="GO" id="GO:0034727">
    <property type="term" value="P:piecemeal microautophagy of the nucleus"/>
    <property type="evidence" value="ECO:0000318"/>
    <property type="project" value="GO_Central"/>
</dbReference>
<evidence type="ECO:0000313" key="9">
    <source>
        <dbReference type="EMBL" id="EDV22173.1"/>
    </source>
</evidence>
<proteinExistence type="inferred from homology"/>
<dbReference type="InParanoid" id="B3S4Z3"/>
<dbReference type="GO" id="GO:0000423">
    <property type="term" value="P:mitophagy"/>
    <property type="evidence" value="ECO:0000318"/>
    <property type="project" value="GO_Central"/>
</dbReference>
<accession>B3S4Z3</accession>
<dbReference type="GO" id="GO:0000407">
    <property type="term" value="C:phagophore assembly site"/>
    <property type="evidence" value="ECO:0000318"/>
    <property type="project" value="GO_Central"/>
</dbReference>
<dbReference type="CTD" id="6756665"/>
<dbReference type="Proteomes" id="UP000009022">
    <property type="component" value="Unassembled WGS sequence"/>
</dbReference>